<feature type="domain" description="Ketopantoate reductase C-terminal" evidence="5">
    <location>
        <begin position="204"/>
        <end position="298"/>
    </location>
</feature>
<name>A0A6J4N749_9ACTN</name>
<dbReference type="GO" id="GO:0008677">
    <property type="term" value="F:2-dehydropantoate 2-reductase activity"/>
    <property type="evidence" value="ECO:0007669"/>
    <property type="project" value="UniProtKB-EC"/>
</dbReference>
<dbReference type="InterPro" id="IPR013332">
    <property type="entry name" value="KPR_N"/>
</dbReference>
<dbReference type="InterPro" id="IPR036291">
    <property type="entry name" value="NAD(P)-bd_dom_sf"/>
</dbReference>
<dbReference type="InterPro" id="IPR008927">
    <property type="entry name" value="6-PGluconate_DH-like_C_sf"/>
</dbReference>
<sequence>MRYVVHGAGAVGGVIGGLLHRAGRPVTLVARGAHLAAIRESGLQLDTGDGVVAVVTPATDRVAEVEWTPDTAVILAVKSHQAMDALADLRDHAPSSTPVVCATNGIATELAALRLFARVYALCVMLPSTHLEPGRVVAKCHPTPGILDIGRIPGGTDPLTDAVSTDLRAAGFVSQERTDISAWKRRKLLLNVGNGVDASFEQGDAADELNRRAVDEGERVLAAAGLAVVTADEDRERRGDLLRRREDLPAAGGSTWQSLQRGTGDSEVDYLAGEISLQGRLRGIATPACDAIVEVTRRLAAGRGRPRSLDAHDVLAGLGPVAD</sequence>
<evidence type="ECO:0000259" key="5">
    <source>
        <dbReference type="Pfam" id="PF08546"/>
    </source>
</evidence>
<dbReference type="Gene3D" id="3.40.50.720">
    <property type="entry name" value="NAD(P)-binding Rossmann-like Domain"/>
    <property type="match status" value="1"/>
</dbReference>
<dbReference type="GO" id="GO:0050661">
    <property type="term" value="F:NADP binding"/>
    <property type="evidence" value="ECO:0007669"/>
    <property type="project" value="TreeGrafter"/>
</dbReference>
<reference evidence="6" key="1">
    <citation type="submission" date="2020-02" db="EMBL/GenBank/DDBJ databases">
        <authorList>
            <person name="Meier V. D."/>
        </authorList>
    </citation>
    <scope>NUCLEOTIDE SEQUENCE</scope>
    <source>
        <strain evidence="6">AVDCRST_MAG60</strain>
    </source>
</reference>
<dbReference type="InterPro" id="IPR050838">
    <property type="entry name" value="Ketopantoate_reductase"/>
</dbReference>
<comment type="similarity">
    <text evidence="1">Belongs to the ketopantoate reductase family.</text>
</comment>
<evidence type="ECO:0000256" key="1">
    <source>
        <dbReference type="ARBA" id="ARBA00007870"/>
    </source>
</evidence>
<dbReference type="Pfam" id="PF08546">
    <property type="entry name" value="ApbA_C"/>
    <property type="match status" value="1"/>
</dbReference>
<dbReference type="InterPro" id="IPR013752">
    <property type="entry name" value="KPA_reductase"/>
</dbReference>
<keyword evidence="2" id="KW-0521">NADP</keyword>
<protein>
    <submittedName>
        <fullName evidence="6">2-dehydropantoate 2-reductase</fullName>
        <ecNumber evidence="6">1.1.1.169</ecNumber>
    </submittedName>
</protein>
<evidence type="ECO:0000259" key="4">
    <source>
        <dbReference type="Pfam" id="PF02558"/>
    </source>
</evidence>
<gene>
    <name evidence="6" type="ORF">AVDCRST_MAG60-646</name>
</gene>
<accession>A0A6J4N749</accession>
<keyword evidence="3 6" id="KW-0560">Oxidoreductase</keyword>
<dbReference type="PANTHER" id="PTHR43765">
    <property type="entry name" value="2-DEHYDROPANTOATE 2-REDUCTASE-RELATED"/>
    <property type="match status" value="1"/>
</dbReference>
<dbReference type="EC" id="1.1.1.169" evidence="6"/>
<dbReference type="InterPro" id="IPR013328">
    <property type="entry name" value="6PGD_dom2"/>
</dbReference>
<evidence type="ECO:0000313" key="6">
    <source>
        <dbReference type="EMBL" id="CAA9377954.1"/>
    </source>
</evidence>
<dbReference type="GO" id="GO:0005737">
    <property type="term" value="C:cytoplasm"/>
    <property type="evidence" value="ECO:0007669"/>
    <property type="project" value="TreeGrafter"/>
</dbReference>
<dbReference type="Pfam" id="PF02558">
    <property type="entry name" value="ApbA"/>
    <property type="match status" value="1"/>
</dbReference>
<dbReference type="PANTHER" id="PTHR43765:SF2">
    <property type="entry name" value="2-DEHYDROPANTOATE 2-REDUCTASE"/>
    <property type="match status" value="1"/>
</dbReference>
<evidence type="ECO:0000256" key="2">
    <source>
        <dbReference type="ARBA" id="ARBA00022857"/>
    </source>
</evidence>
<feature type="domain" description="Ketopantoate reductase N-terminal" evidence="4">
    <location>
        <begin position="4"/>
        <end position="152"/>
    </location>
</feature>
<organism evidence="6">
    <name type="scientific">uncultured Nocardioides sp</name>
    <dbReference type="NCBI Taxonomy" id="198441"/>
    <lineage>
        <taxon>Bacteria</taxon>
        <taxon>Bacillati</taxon>
        <taxon>Actinomycetota</taxon>
        <taxon>Actinomycetes</taxon>
        <taxon>Propionibacteriales</taxon>
        <taxon>Nocardioidaceae</taxon>
        <taxon>Nocardioides</taxon>
        <taxon>environmental samples</taxon>
    </lineage>
</organism>
<dbReference type="SUPFAM" id="SSF48179">
    <property type="entry name" value="6-phosphogluconate dehydrogenase C-terminal domain-like"/>
    <property type="match status" value="1"/>
</dbReference>
<dbReference type="SUPFAM" id="SSF51735">
    <property type="entry name" value="NAD(P)-binding Rossmann-fold domains"/>
    <property type="match status" value="1"/>
</dbReference>
<dbReference type="Gene3D" id="1.10.1040.10">
    <property type="entry name" value="N-(1-d-carboxylethyl)-l-norvaline Dehydrogenase, domain 2"/>
    <property type="match status" value="1"/>
</dbReference>
<evidence type="ECO:0000256" key="3">
    <source>
        <dbReference type="ARBA" id="ARBA00023002"/>
    </source>
</evidence>
<dbReference type="EMBL" id="CADCUN010000071">
    <property type="protein sequence ID" value="CAA9377954.1"/>
    <property type="molecule type" value="Genomic_DNA"/>
</dbReference>
<proteinExistence type="inferred from homology"/>
<dbReference type="AlphaFoldDB" id="A0A6J4N749"/>